<dbReference type="AlphaFoldDB" id="A0A6J1QJD7"/>
<name>A0A6J1QJD7_9HYME</name>
<dbReference type="Pfam" id="PF26215">
    <property type="entry name" value="HTH_animal"/>
    <property type="match status" value="1"/>
</dbReference>
<dbReference type="InterPro" id="IPR058912">
    <property type="entry name" value="HTH_animal"/>
</dbReference>
<evidence type="ECO:0000313" key="3">
    <source>
        <dbReference type="RefSeq" id="XP_024882522.1"/>
    </source>
</evidence>
<dbReference type="PANTHER" id="PTHR21301:SF11">
    <property type="entry name" value="GIY-YIG DOMAIN-CONTAINING PROTEIN"/>
    <property type="match status" value="1"/>
</dbReference>
<dbReference type="Proteomes" id="UP000504618">
    <property type="component" value="Unplaced"/>
</dbReference>
<dbReference type="PROSITE" id="PS50878">
    <property type="entry name" value="RT_POL"/>
    <property type="match status" value="1"/>
</dbReference>
<dbReference type="CDD" id="cd10442">
    <property type="entry name" value="GIY-YIG_PLEs"/>
    <property type="match status" value="1"/>
</dbReference>
<feature type="domain" description="Reverse transcriptase" evidence="1">
    <location>
        <begin position="1"/>
        <end position="131"/>
    </location>
</feature>
<evidence type="ECO:0000259" key="1">
    <source>
        <dbReference type="PROSITE" id="PS50878"/>
    </source>
</evidence>
<keyword evidence="2" id="KW-1185">Reference proteome</keyword>
<reference evidence="3" key="1">
    <citation type="submission" date="2025-08" db="UniProtKB">
        <authorList>
            <consortium name="RefSeq"/>
        </authorList>
    </citation>
    <scope>IDENTIFICATION</scope>
    <source>
        <tissue evidence="3">Whole body</tissue>
    </source>
</reference>
<accession>A0A6J1QJD7</accession>
<dbReference type="SUPFAM" id="SSF82771">
    <property type="entry name" value="GIY-YIG endonuclease"/>
    <property type="match status" value="1"/>
</dbReference>
<dbReference type="InterPro" id="IPR043502">
    <property type="entry name" value="DNA/RNA_pol_sf"/>
</dbReference>
<organism evidence="2 3">
    <name type="scientific">Temnothorax curvispinosus</name>
    <dbReference type="NCBI Taxonomy" id="300111"/>
    <lineage>
        <taxon>Eukaryota</taxon>
        <taxon>Metazoa</taxon>
        <taxon>Ecdysozoa</taxon>
        <taxon>Arthropoda</taxon>
        <taxon>Hexapoda</taxon>
        <taxon>Insecta</taxon>
        <taxon>Pterygota</taxon>
        <taxon>Neoptera</taxon>
        <taxon>Endopterygota</taxon>
        <taxon>Hymenoptera</taxon>
        <taxon>Apocrita</taxon>
        <taxon>Aculeata</taxon>
        <taxon>Formicoidea</taxon>
        <taxon>Formicidae</taxon>
        <taxon>Myrmicinae</taxon>
        <taxon>Temnothorax</taxon>
    </lineage>
</organism>
<dbReference type="OrthoDB" id="10034600at2759"/>
<dbReference type="CDD" id="cd00304">
    <property type="entry name" value="RT_like"/>
    <property type="match status" value="1"/>
</dbReference>
<dbReference type="RefSeq" id="XP_024882522.1">
    <property type="nucleotide sequence ID" value="XM_025026754.1"/>
</dbReference>
<dbReference type="PANTHER" id="PTHR21301">
    <property type="entry name" value="REVERSE TRANSCRIPTASE"/>
    <property type="match status" value="1"/>
</dbReference>
<sequence length="344" mass="40113">MGSPISPIIANIFMEHFENQILKNAPLKPSTWFRYVDDTFVIWSHGRDTLPQFLAFLNSQHPNIQFTMEVEQNSQIPFLDVLVRRNDDGTLSHQVYRKPTHTDRYLHATSHHHPSQKNSVISSLVYRALTISESTSLNGELEHLNQALTKNGYSPRNINQTIQRLKNKISNPNNVETPHEEKEKEREKFQMAFLPYLQGTTERISRILRRHNIKVISKPQRKIFQLLPNPKDQRPRLETPGVYKIPCSCGKVYIGETGRKISTRIKEHQRCTKYGHFSQSALAEHWMETGHSVQYDKTTMLAPSQGYFARKHRESLEIFKHPDNLNRDKGYQTNPIWHTVLPVF</sequence>
<protein>
    <submittedName>
        <fullName evidence="3">Uncharacterized protein LOC112461499</fullName>
    </submittedName>
</protein>
<dbReference type="InterPro" id="IPR000477">
    <property type="entry name" value="RT_dom"/>
</dbReference>
<dbReference type="Gene3D" id="3.40.1440.10">
    <property type="entry name" value="GIY-YIG endonuclease"/>
    <property type="match status" value="1"/>
</dbReference>
<gene>
    <name evidence="3" type="primary">LOC112461499</name>
</gene>
<dbReference type="GO" id="GO:0071897">
    <property type="term" value="P:DNA biosynthetic process"/>
    <property type="evidence" value="ECO:0007669"/>
    <property type="project" value="UniProtKB-ARBA"/>
</dbReference>
<dbReference type="InterPro" id="IPR035901">
    <property type="entry name" value="GIY-YIG_endonuc_sf"/>
</dbReference>
<evidence type="ECO:0000313" key="2">
    <source>
        <dbReference type="Proteomes" id="UP000504618"/>
    </source>
</evidence>
<dbReference type="GeneID" id="112461499"/>
<dbReference type="SUPFAM" id="SSF56672">
    <property type="entry name" value="DNA/RNA polymerases"/>
    <property type="match status" value="1"/>
</dbReference>
<proteinExistence type="predicted"/>